<sequence length="153" mass="17567">MDKTEVLVELEASDPGAKTFKQLAISLREKLNNIPTEIESFQAFLAFVGVTREQYILAIRSVLTRPKVMQKRLPKDVYVNPFSKKIIELFKANMDIQYILDPFACSQYIVNYINKGDRHMSRLLRAVVEEAEHGNKNVQESLRSISNMFLNAS</sequence>
<dbReference type="OrthoDB" id="10036850at2759"/>
<evidence type="ECO:0000313" key="1">
    <source>
        <dbReference type="EMBL" id="CAD7078401.1"/>
    </source>
</evidence>
<dbReference type="InterPro" id="IPR051055">
    <property type="entry name" value="PIF1_helicase"/>
</dbReference>
<keyword evidence="2" id="KW-1185">Reference proteome</keyword>
<dbReference type="InParanoid" id="A0A7R8UCS9"/>
<protein>
    <submittedName>
        <fullName evidence="1">Uncharacterized protein</fullName>
    </submittedName>
</protein>
<gene>
    <name evidence="1" type="ORF">HERILL_LOCUS1669</name>
</gene>
<dbReference type="PANTHER" id="PTHR47642:SF5">
    <property type="entry name" value="ATP-DEPENDENT DNA HELICASE"/>
    <property type="match status" value="1"/>
</dbReference>
<accession>A0A7R8UCS9</accession>
<evidence type="ECO:0000313" key="2">
    <source>
        <dbReference type="Proteomes" id="UP000594454"/>
    </source>
</evidence>
<dbReference type="Proteomes" id="UP000594454">
    <property type="component" value="Chromosome 1"/>
</dbReference>
<proteinExistence type="predicted"/>
<dbReference type="PANTHER" id="PTHR47642">
    <property type="entry name" value="ATP-DEPENDENT DNA HELICASE"/>
    <property type="match status" value="1"/>
</dbReference>
<reference evidence="1 2" key="1">
    <citation type="submission" date="2020-11" db="EMBL/GenBank/DDBJ databases">
        <authorList>
            <person name="Wallbank WR R."/>
            <person name="Pardo Diaz C."/>
            <person name="Kozak K."/>
            <person name="Martin S."/>
            <person name="Jiggins C."/>
            <person name="Moest M."/>
            <person name="Warren A I."/>
            <person name="Generalovic N T."/>
            <person name="Byers J.R.P. K."/>
            <person name="Montejo-Kovacevich G."/>
            <person name="Yen C E."/>
        </authorList>
    </citation>
    <scope>NUCLEOTIDE SEQUENCE [LARGE SCALE GENOMIC DNA]</scope>
</reference>
<dbReference type="EMBL" id="LR899009">
    <property type="protein sequence ID" value="CAD7078401.1"/>
    <property type="molecule type" value="Genomic_DNA"/>
</dbReference>
<name>A0A7R8UCS9_HERIL</name>
<organism evidence="1 2">
    <name type="scientific">Hermetia illucens</name>
    <name type="common">Black soldier fly</name>
    <dbReference type="NCBI Taxonomy" id="343691"/>
    <lineage>
        <taxon>Eukaryota</taxon>
        <taxon>Metazoa</taxon>
        <taxon>Ecdysozoa</taxon>
        <taxon>Arthropoda</taxon>
        <taxon>Hexapoda</taxon>
        <taxon>Insecta</taxon>
        <taxon>Pterygota</taxon>
        <taxon>Neoptera</taxon>
        <taxon>Endopterygota</taxon>
        <taxon>Diptera</taxon>
        <taxon>Brachycera</taxon>
        <taxon>Stratiomyomorpha</taxon>
        <taxon>Stratiomyidae</taxon>
        <taxon>Hermetiinae</taxon>
        <taxon>Hermetia</taxon>
    </lineage>
</organism>
<dbReference type="AlphaFoldDB" id="A0A7R8UCS9"/>